<dbReference type="EMBL" id="JBHUHD010000001">
    <property type="protein sequence ID" value="MFD2142370.1"/>
    <property type="molecule type" value="Genomic_DNA"/>
</dbReference>
<evidence type="ECO:0008006" key="4">
    <source>
        <dbReference type="Google" id="ProtNLM"/>
    </source>
</evidence>
<protein>
    <recommendedName>
        <fullName evidence="4">Minor tail protein</fullName>
    </recommendedName>
</protein>
<comment type="caution">
    <text evidence="2">The sequence shown here is derived from an EMBL/GenBank/DDBJ whole genome shotgun (WGS) entry which is preliminary data.</text>
</comment>
<keyword evidence="1" id="KW-0472">Membrane</keyword>
<sequence>MPSEPLFSAFMFGLIVGALLVSIPCRWWTNQSHRRVMDAYDRSMQLLSARYDLFRDVHQAAMNKLAEKDRP</sequence>
<dbReference type="Proteomes" id="UP001597299">
    <property type="component" value="Unassembled WGS sequence"/>
</dbReference>
<proteinExistence type="predicted"/>
<evidence type="ECO:0000313" key="3">
    <source>
        <dbReference type="Proteomes" id="UP001597299"/>
    </source>
</evidence>
<dbReference type="RefSeq" id="WP_213354068.1">
    <property type="nucleotide sequence ID" value="NZ_JAHBGB010000037.1"/>
</dbReference>
<evidence type="ECO:0000256" key="1">
    <source>
        <dbReference type="SAM" id="Phobius"/>
    </source>
</evidence>
<keyword evidence="1" id="KW-1133">Transmembrane helix</keyword>
<keyword evidence="3" id="KW-1185">Reference proteome</keyword>
<name>A0ABW4Z164_9HYPH</name>
<gene>
    <name evidence="2" type="ORF">ACFSNC_18340</name>
</gene>
<accession>A0ABW4Z164</accession>
<keyword evidence="1" id="KW-0812">Transmembrane</keyword>
<reference evidence="3" key="1">
    <citation type="journal article" date="2019" name="Int. J. Syst. Evol. Microbiol.">
        <title>The Global Catalogue of Microorganisms (GCM) 10K type strain sequencing project: providing services to taxonomists for standard genome sequencing and annotation.</title>
        <authorList>
            <consortium name="The Broad Institute Genomics Platform"/>
            <consortium name="The Broad Institute Genome Sequencing Center for Infectious Disease"/>
            <person name="Wu L."/>
            <person name="Ma J."/>
        </authorList>
    </citation>
    <scope>NUCLEOTIDE SEQUENCE [LARGE SCALE GENOMIC DNA]</scope>
    <source>
        <strain evidence="3">CCM 7435</strain>
    </source>
</reference>
<organism evidence="2 3">
    <name type="scientific">Ancylobacter oerskovii</name>
    <dbReference type="NCBI Taxonomy" id="459519"/>
    <lineage>
        <taxon>Bacteria</taxon>
        <taxon>Pseudomonadati</taxon>
        <taxon>Pseudomonadota</taxon>
        <taxon>Alphaproteobacteria</taxon>
        <taxon>Hyphomicrobiales</taxon>
        <taxon>Xanthobacteraceae</taxon>
        <taxon>Ancylobacter</taxon>
    </lineage>
</organism>
<evidence type="ECO:0000313" key="2">
    <source>
        <dbReference type="EMBL" id="MFD2142370.1"/>
    </source>
</evidence>
<feature type="transmembrane region" description="Helical" evidence="1">
    <location>
        <begin position="6"/>
        <end position="28"/>
    </location>
</feature>